<evidence type="ECO:0000313" key="2">
    <source>
        <dbReference type="Proteomes" id="UP000431092"/>
    </source>
</evidence>
<dbReference type="InterPro" id="IPR029058">
    <property type="entry name" value="AB_hydrolase_fold"/>
</dbReference>
<reference evidence="1 2" key="1">
    <citation type="submission" date="2019-11" db="EMBL/GenBank/DDBJ databases">
        <title>Whole genome sequencing identifies a novel species of the genus Arsenicicoccus isolated from human blood.</title>
        <authorList>
            <person name="Jeong J.H."/>
            <person name="Kweon O.J."/>
            <person name="Kim H.R."/>
            <person name="Kim T.-H."/>
            <person name="Ha S.-M."/>
            <person name="Lee M.-K."/>
        </authorList>
    </citation>
    <scope>NUCLEOTIDE SEQUENCE [LARGE SCALE GENOMIC DNA]</scope>
    <source>
        <strain evidence="1 2">MKL-02</strain>
    </source>
</reference>
<dbReference type="Gene3D" id="3.40.50.1820">
    <property type="entry name" value="alpha/beta hydrolase"/>
    <property type="match status" value="2"/>
</dbReference>
<dbReference type="AlphaFoldDB" id="A0A6I3IJ20"/>
<dbReference type="EMBL" id="WLVL01000039">
    <property type="protein sequence ID" value="MTB72653.1"/>
    <property type="molecule type" value="Genomic_DNA"/>
</dbReference>
<dbReference type="RefSeq" id="WP_154593907.1">
    <property type="nucleotide sequence ID" value="NZ_WLVL01000039.1"/>
</dbReference>
<dbReference type="Proteomes" id="UP000431092">
    <property type="component" value="Unassembled WGS sequence"/>
</dbReference>
<accession>A0A6I3IJ20</accession>
<sequence length="536" mass="58614">MGEPTWIGEGERTLSAWICRPVGECVGVVVVAPSFGREAVISARALHVLGVRLAEAGFVSVRFDWRGSGSSAALPGSDPVTAWHQDLTTVEEFVQSWSQGLPIHFIGLRLGATVLSTWTSASDALRLCWEPVNGRAYVRASVKLRQLSCEVPSVPVSTGVELCGVMFSGEAIERLSSLKLKLQPGSGTTQVRKESDRRVADLLYSAHPRFAAVPHAAISDIIGQLPRAETQPVPRPTARLCATFNVGGVEIVERFVQVGPHALHGVLTEPTSGSVASVVFTAAGAESAEGPSGLWVTIAREQGAHGVMGIRAERRGLGVHLDPDQPREPNPYCEEAVEDVEAAVAFITERAGVLPTAIGLCVGAWLFLRASSRVQLRRIVALDNLMWQPDPRLAVRYMEGPWLKRFFGTVDEVPGDEPAPRRRRDRAKGALKRVRDVAKGNVPLPLRTLLARQALMEDADSVFRGVPIDLPVELHFGDIGERHFLEVEGKAAGRRWERQGRPVLRHYWHDMDHSALGETSRQRIRTIAETALRRRP</sequence>
<protein>
    <recommendedName>
        <fullName evidence="3">Serine aminopeptidase S33 domain-containing protein</fullName>
    </recommendedName>
</protein>
<evidence type="ECO:0000313" key="1">
    <source>
        <dbReference type="EMBL" id="MTB72653.1"/>
    </source>
</evidence>
<proteinExistence type="predicted"/>
<evidence type="ECO:0008006" key="3">
    <source>
        <dbReference type="Google" id="ProtNLM"/>
    </source>
</evidence>
<dbReference type="SUPFAM" id="SSF53474">
    <property type="entry name" value="alpha/beta-Hydrolases"/>
    <property type="match status" value="2"/>
</dbReference>
<keyword evidence="2" id="KW-1185">Reference proteome</keyword>
<gene>
    <name evidence="1" type="ORF">GGG17_11875</name>
</gene>
<name>A0A6I3IJ20_9MICO</name>
<organism evidence="1 2">
    <name type="scientific">Arsenicicoccus cauae</name>
    <dbReference type="NCBI Taxonomy" id="2663847"/>
    <lineage>
        <taxon>Bacteria</taxon>
        <taxon>Bacillati</taxon>
        <taxon>Actinomycetota</taxon>
        <taxon>Actinomycetes</taxon>
        <taxon>Micrococcales</taxon>
        <taxon>Intrasporangiaceae</taxon>
        <taxon>Arsenicicoccus</taxon>
    </lineage>
</organism>
<comment type="caution">
    <text evidence="1">The sequence shown here is derived from an EMBL/GenBank/DDBJ whole genome shotgun (WGS) entry which is preliminary data.</text>
</comment>